<reference evidence="2 3" key="1">
    <citation type="journal article" date="2015" name="BMC Genomics">
        <title>Insights from the genome of Ophiocordyceps polyrhachis-furcata to pathogenicity and host specificity in insect fungi.</title>
        <authorList>
            <person name="Wichadakul D."/>
            <person name="Kobmoo N."/>
            <person name="Ingsriswang S."/>
            <person name="Tangphatsornruang S."/>
            <person name="Chantasingh D."/>
            <person name="Luangsa-ard J.J."/>
            <person name="Eurwilaichitr L."/>
        </authorList>
    </citation>
    <scope>NUCLEOTIDE SEQUENCE [LARGE SCALE GENOMIC DNA]</scope>
    <source>
        <strain evidence="2 3">BCC 54312</strain>
    </source>
</reference>
<sequence length="416" mass="45868">MKRGDLFRSAQTSSTVLPAAEAMAGGRAGFVSASMVRAFPLAGLTARSRRLRCNIDRSREPVQDGEVTFVAFSHASSRNKAPRTDNPLQPTGTDPTQMIMAFNSRWILTMAYCCLLWPALVEAIKSNHLQKRFPVSKNVVWTVRWCANPFAEGRLRLASTGGAGARWTFETVVVPLWASPVAVFYTNPQYALRGFLNFMDKRGVSWTDDVRLLRYDFDGDFATLTPNTPYVDYHAWRFYRLSRYIGPPTASYVVPSIFVRRHRRLSLNHERMDLIFDLPAERPEEHGPCHEAAVNVVDYNALWAARWAASTGRQLGVSCSASTAPNPALPPVPPLIPISLAGASNARSRMAVAGPSSGSVDPNTPRSGSAQDREAAHARHDAMIASNEVQPMHPQPGTSTAEEEAIMLCRLDANRS</sequence>
<proteinExistence type="predicted"/>
<dbReference type="Proteomes" id="UP000253664">
    <property type="component" value="Unassembled WGS sequence"/>
</dbReference>
<gene>
    <name evidence="2" type="ORF">L249_4106</name>
</gene>
<accession>A0A367L551</accession>
<organism evidence="2 3">
    <name type="scientific">Ophiocordyceps polyrhachis-furcata BCC 54312</name>
    <dbReference type="NCBI Taxonomy" id="1330021"/>
    <lineage>
        <taxon>Eukaryota</taxon>
        <taxon>Fungi</taxon>
        <taxon>Dikarya</taxon>
        <taxon>Ascomycota</taxon>
        <taxon>Pezizomycotina</taxon>
        <taxon>Sordariomycetes</taxon>
        <taxon>Hypocreomycetidae</taxon>
        <taxon>Hypocreales</taxon>
        <taxon>Ophiocordycipitaceae</taxon>
        <taxon>Ophiocordyceps</taxon>
    </lineage>
</organism>
<dbReference type="OrthoDB" id="10431204at2759"/>
<dbReference type="EMBL" id="LKCN02000014">
    <property type="protein sequence ID" value="RCI09550.1"/>
    <property type="molecule type" value="Genomic_DNA"/>
</dbReference>
<dbReference type="AlphaFoldDB" id="A0A367L551"/>
<evidence type="ECO:0000313" key="2">
    <source>
        <dbReference type="EMBL" id="RCI09550.1"/>
    </source>
</evidence>
<feature type="compositionally biased region" description="Basic and acidic residues" evidence="1">
    <location>
        <begin position="371"/>
        <end position="382"/>
    </location>
</feature>
<dbReference type="STRING" id="1330021.A0A367L551"/>
<keyword evidence="3" id="KW-1185">Reference proteome</keyword>
<feature type="region of interest" description="Disordered" evidence="1">
    <location>
        <begin position="349"/>
        <end position="401"/>
    </location>
</feature>
<comment type="caution">
    <text evidence="2">The sequence shown here is derived from an EMBL/GenBank/DDBJ whole genome shotgun (WGS) entry which is preliminary data.</text>
</comment>
<protein>
    <submittedName>
        <fullName evidence="2">Uncharacterized protein</fullName>
    </submittedName>
</protein>
<evidence type="ECO:0000313" key="3">
    <source>
        <dbReference type="Proteomes" id="UP000253664"/>
    </source>
</evidence>
<name>A0A367L551_9HYPO</name>
<evidence type="ECO:0000256" key="1">
    <source>
        <dbReference type="SAM" id="MobiDB-lite"/>
    </source>
</evidence>
<feature type="compositionally biased region" description="Polar residues" evidence="1">
    <location>
        <begin position="356"/>
        <end position="370"/>
    </location>
</feature>